<dbReference type="EMBL" id="MU394331">
    <property type="protein sequence ID" value="KAI6084897.1"/>
    <property type="molecule type" value="Genomic_DNA"/>
</dbReference>
<organism evidence="1 2">
    <name type="scientific">Hypoxylon rubiginosum</name>
    <dbReference type="NCBI Taxonomy" id="110542"/>
    <lineage>
        <taxon>Eukaryota</taxon>
        <taxon>Fungi</taxon>
        <taxon>Dikarya</taxon>
        <taxon>Ascomycota</taxon>
        <taxon>Pezizomycotina</taxon>
        <taxon>Sordariomycetes</taxon>
        <taxon>Xylariomycetidae</taxon>
        <taxon>Xylariales</taxon>
        <taxon>Hypoxylaceae</taxon>
        <taxon>Hypoxylon</taxon>
    </lineage>
</organism>
<accession>A0ACC0CX48</accession>
<protein>
    <submittedName>
        <fullName evidence="1">Uncharacterized protein</fullName>
    </submittedName>
</protein>
<reference evidence="1 2" key="1">
    <citation type="journal article" date="2022" name="New Phytol.">
        <title>Ecological generalism drives hyperdiversity of secondary metabolite gene clusters in xylarialean endophytes.</title>
        <authorList>
            <person name="Franco M.E.E."/>
            <person name="Wisecaver J.H."/>
            <person name="Arnold A.E."/>
            <person name="Ju Y.M."/>
            <person name="Slot J.C."/>
            <person name="Ahrendt S."/>
            <person name="Moore L.P."/>
            <person name="Eastman K.E."/>
            <person name="Scott K."/>
            <person name="Konkel Z."/>
            <person name="Mondo S.J."/>
            <person name="Kuo A."/>
            <person name="Hayes R.D."/>
            <person name="Haridas S."/>
            <person name="Andreopoulos B."/>
            <person name="Riley R."/>
            <person name="LaButti K."/>
            <person name="Pangilinan J."/>
            <person name="Lipzen A."/>
            <person name="Amirebrahimi M."/>
            <person name="Yan J."/>
            <person name="Adam C."/>
            <person name="Keymanesh K."/>
            <person name="Ng V."/>
            <person name="Louie K."/>
            <person name="Northen T."/>
            <person name="Drula E."/>
            <person name="Henrissat B."/>
            <person name="Hsieh H.M."/>
            <person name="Youens-Clark K."/>
            <person name="Lutzoni F."/>
            <person name="Miadlikowska J."/>
            <person name="Eastwood D.C."/>
            <person name="Hamelin R.C."/>
            <person name="Grigoriev I.V."/>
            <person name="U'Ren J.M."/>
        </authorList>
    </citation>
    <scope>NUCLEOTIDE SEQUENCE [LARGE SCALE GENOMIC DNA]</scope>
    <source>
        <strain evidence="1 2">ER1909</strain>
    </source>
</reference>
<dbReference type="Proteomes" id="UP001497680">
    <property type="component" value="Unassembled WGS sequence"/>
</dbReference>
<name>A0ACC0CX48_9PEZI</name>
<sequence>MDRRARFACIACRKLKRKCPKELPACSLCIRLEKRCEYPPRVRNSDGGAIQESSTSSQSPNVNGEVDRQSSDGSQTEQQIGFIRAANPTNSNIDTFPTIFFLDSDVCVKPITSDFIPPMPSVTLNYSLSPEAFRVYERYFSTVHQWMPILSKKRARRSMAEAGVAPDTPLQLLYLCMDLVSEPLSLVVSARTNRKYRQVLEHLFKVENSCLPCIQFLQSVILLSVYEICHGIYPAAYLHVGHASRLCVMMGFHDRKHAAQLLKDTATWTAREEERRAWWAVLCLDRITNQGINGLPFAAPDPSPGELLPCSEASWNEGGVGFNEPLFATSFSNNTSLGAFANVCQAAHVLGRVIRHRDELRNASLSLDFRIAEAKQLHGILTSLCSHLREASRDSFALDSSISVALALCFSARLILCDLYACNEKYSTDHGRSSEEAEMQREAMGSIFETVRYTWQITRQMLDSIEQGGEDEVDGISPMLCHCLYAAAQESEWVILEQEDSNAGIWLRDFVQLLQAIGRRWQVADIYLAQIYKWPGYNSLVT</sequence>
<gene>
    <name evidence="1" type="ORF">F4821DRAFT_270849</name>
</gene>
<keyword evidence="2" id="KW-1185">Reference proteome</keyword>
<comment type="caution">
    <text evidence="1">The sequence shown here is derived from an EMBL/GenBank/DDBJ whole genome shotgun (WGS) entry which is preliminary data.</text>
</comment>
<evidence type="ECO:0000313" key="2">
    <source>
        <dbReference type="Proteomes" id="UP001497680"/>
    </source>
</evidence>
<proteinExistence type="predicted"/>
<evidence type="ECO:0000313" key="1">
    <source>
        <dbReference type="EMBL" id="KAI6084897.1"/>
    </source>
</evidence>